<accession>A0AAP0RAB1</accession>
<reference evidence="8 9" key="1">
    <citation type="journal article" date="2024" name="Plant J.">
        <title>Genome sequences and population genomics reveal climatic adaptation and genomic divergence between two closely related sweetgum species.</title>
        <authorList>
            <person name="Xu W.Q."/>
            <person name="Ren C.Q."/>
            <person name="Zhang X.Y."/>
            <person name="Comes H.P."/>
            <person name="Liu X.H."/>
            <person name="Li Y.G."/>
            <person name="Kettle C.J."/>
            <person name="Jalonen R."/>
            <person name="Gaisberger H."/>
            <person name="Ma Y.Z."/>
            <person name="Qiu Y.X."/>
        </authorList>
    </citation>
    <scope>NUCLEOTIDE SEQUENCE [LARGE SCALE GENOMIC DNA]</scope>
    <source>
        <strain evidence="8">Hangzhou</strain>
    </source>
</reference>
<dbReference type="EMBL" id="JBBPBK010000012">
    <property type="protein sequence ID" value="KAK9273784.1"/>
    <property type="molecule type" value="Genomic_DNA"/>
</dbReference>
<keyword evidence="2" id="KW-0631">Potassium channel</keyword>
<dbReference type="PANTHER" id="PTHR45743:SF27">
    <property type="entry name" value="POTASSIUM CHANNEL KAT3"/>
    <property type="match status" value="1"/>
</dbReference>
<evidence type="ECO:0000256" key="5">
    <source>
        <dbReference type="ARBA" id="ARBA00023303"/>
    </source>
</evidence>
<keyword evidence="4" id="KW-0630">Potassium</keyword>
<feature type="domain" description="Cyclic nucleotide-binding" evidence="6">
    <location>
        <begin position="1"/>
        <end position="54"/>
    </location>
</feature>
<evidence type="ECO:0000256" key="3">
    <source>
        <dbReference type="ARBA" id="ARBA00022882"/>
    </source>
</evidence>
<protein>
    <submittedName>
        <fullName evidence="8">Uncharacterized protein</fullName>
    </submittedName>
</protein>
<proteinExistence type="predicted"/>
<gene>
    <name evidence="8" type="ORF">L1049_018594</name>
</gene>
<dbReference type="AlphaFoldDB" id="A0AAP0RAB1"/>
<evidence type="ECO:0000256" key="1">
    <source>
        <dbReference type="ARBA" id="ARBA00022538"/>
    </source>
</evidence>
<evidence type="ECO:0000259" key="6">
    <source>
        <dbReference type="PROSITE" id="PS50042"/>
    </source>
</evidence>
<keyword evidence="3" id="KW-0813">Transport</keyword>
<evidence type="ECO:0000313" key="8">
    <source>
        <dbReference type="EMBL" id="KAK9273784.1"/>
    </source>
</evidence>
<keyword evidence="1" id="KW-0633">Potassium transport</keyword>
<dbReference type="Pfam" id="PF11834">
    <property type="entry name" value="KHA"/>
    <property type="match status" value="1"/>
</dbReference>
<keyword evidence="3" id="KW-0851">Voltage-gated channel</keyword>
<dbReference type="PROSITE" id="PS50042">
    <property type="entry name" value="CNMP_BINDING_3"/>
    <property type="match status" value="1"/>
</dbReference>
<keyword evidence="3" id="KW-0406">Ion transport</keyword>
<keyword evidence="5" id="KW-0407">Ion channel</keyword>
<dbReference type="PANTHER" id="PTHR45743">
    <property type="entry name" value="POTASSIUM CHANNEL AKT1"/>
    <property type="match status" value="1"/>
</dbReference>
<dbReference type="Proteomes" id="UP001415857">
    <property type="component" value="Unassembled WGS sequence"/>
</dbReference>
<evidence type="ECO:0000313" key="9">
    <source>
        <dbReference type="Proteomes" id="UP001415857"/>
    </source>
</evidence>
<dbReference type="InterPro" id="IPR045319">
    <property type="entry name" value="KAT/AKT"/>
</dbReference>
<keyword evidence="9" id="KW-1185">Reference proteome</keyword>
<dbReference type="GO" id="GO:0005249">
    <property type="term" value="F:voltage-gated potassium channel activity"/>
    <property type="evidence" value="ECO:0007669"/>
    <property type="project" value="InterPro"/>
</dbReference>
<name>A0AAP0RAB1_LIQFO</name>
<evidence type="ECO:0000259" key="7">
    <source>
        <dbReference type="PROSITE" id="PS51490"/>
    </source>
</evidence>
<comment type="caution">
    <text evidence="8">The sequence shown here is derived from an EMBL/GenBank/DDBJ whole genome shotgun (WGS) entry which is preliminary data.</text>
</comment>
<dbReference type="InterPro" id="IPR018490">
    <property type="entry name" value="cNMP-bd_dom_sf"/>
</dbReference>
<sequence>MAGEIGVIFNIPQPFTVRTKRLSQVIRISHHHFKQLVQPLNEDGKTIISNFVQYLKGLKKEMLEEIPFLTELLGDLNIEVNLHIQPNKCAKRIVNDDREYRITYLAVIEQGSDTLSSTFPMRLVIHGHHPNENTMEGDKMGKLIHLPDSIEDLFRLAEKKFGKRGNMILMDDGSLVEDLNVLRENDHLFII</sequence>
<organism evidence="8 9">
    <name type="scientific">Liquidambar formosana</name>
    <name type="common">Formosan gum</name>
    <dbReference type="NCBI Taxonomy" id="63359"/>
    <lineage>
        <taxon>Eukaryota</taxon>
        <taxon>Viridiplantae</taxon>
        <taxon>Streptophyta</taxon>
        <taxon>Embryophyta</taxon>
        <taxon>Tracheophyta</taxon>
        <taxon>Spermatophyta</taxon>
        <taxon>Magnoliopsida</taxon>
        <taxon>eudicotyledons</taxon>
        <taxon>Gunneridae</taxon>
        <taxon>Pentapetalae</taxon>
        <taxon>Saxifragales</taxon>
        <taxon>Altingiaceae</taxon>
        <taxon>Liquidambar</taxon>
    </lineage>
</organism>
<feature type="domain" description="KHA" evidence="7">
    <location>
        <begin position="122"/>
        <end position="191"/>
    </location>
</feature>
<evidence type="ECO:0000256" key="2">
    <source>
        <dbReference type="ARBA" id="ARBA00022826"/>
    </source>
</evidence>
<evidence type="ECO:0000256" key="4">
    <source>
        <dbReference type="ARBA" id="ARBA00022958"/>
    </source>
</evidence>
<dbReference type="PROSITE" id="PS51490">
    <property type="entry name" value="KHA"/>
    <property type="match status" value="1"/>
</dbReference>
<dbReference type="SUPFAM" id="SSF51206">
    <property type="entry name" value="cAMP-binding domain-like"/>
    <property type="match status" value="1"/>
</dbReference>
<dbReference type="InterPro" id="IPR021789">
    <property type="entry name" value="KHA_dom"/>
</dbReference>
<dbReference type="InterPro" id="IPR000595">
    <property type="entry name" value="cNMP-bd_dom"/>
</dbReference>
<dbReference type="GO" id="GO:0034702">
    <property type="term" value="C:monoatomic ion channel complex"/>
    <property type="evidence" value="ECO:0007669"/>
    <property type="project" value="UniProtKB-KW"/>
</dbReference>